<dbReference type="EMBL" id="CAACVG010004639">
    <property type="protein sequence ID" value="VEN38549.1"/>
    <property type="molecule type" value="Genomic_DNA"/>
</dbReference>
<dbReference type="PANTHER" id="PTHR43798">
    <property type="entry name" value="MONOACYLGLYCEROL LIPASE"/>
    <property type="match status" value="1"/>
</dbReference>
<feature type="domain" description="AB hydrolase-1" evidence="3">
    <location>
        <begin position="56"/>
        <end position="177"/>
    </location>
</feature>
<dbReference type="SUPFAM" id="SSF53474">
    <property type="entry name" value="alpha/beta-Hydrolases"/>
    <property type="match status" value="1"/>
</dbReference>
<dbReference type="InterPro" id="IPR029058">
    <property type="entry name" value="AB_hydrolase_fold"/>
</dbReference>
<protein>
    <recommendedName>
        <fullName evidence="3">AB hydrolase-1 domain-containing protein</fullName>
    </recommendedName>
</protein>
<evidence type="ECO:0000256" key="2">
    <source>
        <dbReference type="ARBA" id="ARBA00022801"/>
    </source>
</evidence>
<dbReference type="InterPro" id="IPR000073">
    <property type="entry name" value="AB_hydrolase_1"/>
</dbReference>
<dbReference type="Gene3D" id="3.40.50.1820">
    <property type="entry name" value="alpha/beta hydrolase"/>
    <property type="match status" value="1"/>
</dbReference>
<name>A0A653BSJ3_CALMS</name>
<keyword evidence="5" id="KW-1185">Reference proteome</keyword>
<dbReference type="InterPro" id="IPR050266">
    <property type="entry name" value="AB_hydrolase_sf"/>
</dbReference>
<keyword evidence="2" id="KW-0378">Hydrolase</keyword>
<dbReference type="Pfam" id="PF00561">
    <property type="entry name" value="Abhydrolase_1"/>
    <property type="match status" value="1"/>
</dbReference>
<dbReference type="PANTHER" id="PTHR43798:SF14">
    <property type="entry name" value="SERINE HYDROLASE-LIKE PROTEIN DDB_G0286239"/>
    <property type="match status" value="1"/>
</dbReference>
<sequence length="232" mass="26392">MLRNYLLSYRAYSTILQKAKAPNTSRPVGREFKEISIPVPWGHLAGRWWEPYDMRPILAVHGWQNNLGVFNRLIPLLKNDIGVLTFDLPGHGLSSRLPLGVYYHFTHYLLCIDYIREYMHWDTISLLGHSMGGMLTGTYTLMNSGKIDFTICVDGLKPLPISNAFKCASKSLSKFWRLNSFAGSRTEPPSHTLEEIKQMITGTHGRSIDPEQAHHMMERSIAPSKEHPGELI</sequence>
<accession>A0A653BSJ3</accession>
<evidence type="ECO:0000256" key="1">
    <source>
        <dbReference type="ARBA" id="ARBA00008645"/>
    </source>
</evidence>
<evidence type="ECO:0000313" key="4">
    <source>
        <dbReference type="EMBL" id="VEN38549.1"/>
    </source>
</evidence>
<comment type="similarity">
    <text evidence="1">Belongs to the AB hydrolase superfamily.</text>
</comment>
<dbReference type="OrthoDB" id="6693046at2759"/>
<dbReference type="GO" id="GO:0016787">
    <property type="term" value="F:hydrolase activity"/>
    <property type="evidence" value="ECO:0007669"/>
    <property type="project" value="UniProtKB-KW"/>
</dbReference>
<dbReference type="GO" id="GO:0016020">
    <property type="term" value="C:membrane"/>
    <property type="evidence" value="ECO:0007669"/>
    <property type="project" value="TreeGrafter"/>
</dbReference>
<reference evidence="4 5" key="1">
    <citation type="submission" date="2019-01" db="EMBL/GenBank/DDBJ databases">
        <authorList>
            <person name="Sayadi A."/>
        </authorList>
    </citation>
    <scope>NUCLEOTIDE SEQUENCE [LARGE SCALE GENOMIC DNA]</scope>
</reference>
<evidence type="ECO:0000259" key="3">
    <source>
        <dbReference type="Pfam" id="PF00561"/>
    </source>
</evidence>
<dbReference type="Proteomes" id="UP000410492">
    <property type="component" value="Unassembled WGS sequence"/>
</dbReference>
<gene>
    <name evidence="4" type="ORF">CALMAC_LOCUS3408</name>
</gene>
<proteinExistence type="inferred from homology"/>
<dbReference type="AlphaFoldDB" id="A0A653BSJ3"/>
<feature type="non-terminal residue" evidence="4">
    <location>
        <position position="232"/>
    </location>
</feature>
<evidence type="ECO:0000313" key="5">
    <source>
        <dbReference type="Proteomes" id="UP000410492"/>
    </source>
</evidence>
<organism evidence="4 5">
    <name type="scientific">Callosobruchus maculatus</name>
    <name type="common">Southern cowpea weevil</name>
    <name type="synonym">Pulse bruchid</name>
    <dbReference type="NCBI Taxonomy" id="64391"/>
    <lineage>
        <taxon>Eukaryota</taxon>
        <taxon>Metazoa</taxon>
        <taxon>Ecdysozoa</taxon>
        <taxon>Arthropoda</taxon>
        <taxon>Hexapoda</taxon>
        <taxon>Insecta</taxon>
        <taxon>Pterygota</taxon>
        <taxon>Neoptera</taxon>
        <taxon>Endopterygota</taxon>
        <taxon>Coleoptera</taxon>
        <taxon>Polyphaga</taxon>
        <taxon>Cucujiformia</taxon>
        <taxon>Chrysomeloidea</taxon>
        <taxon>Chrysomelidae</taxon>
        <taxon>Bruchinae</taxon>
        <taxon>Bruchini</taxon>
        <taxon>Callosobruchus</taxon>
    </lineage>
</organism>